<name>D4P7X9_9CAUD</name>
<feature type="transmembrane region" description="Helical" evidence="1">
    <location>
        <begin position="63"/>
        <end position="80"/>
    </location>
</feature>
<keyword evidence="1" id="KW-0812">Transmembrane</keyword>
<sequence length="177" mass="18235">MSVRTIGLLSAIGLVASVVGANYATSTWGMVPVGFGYVSTAGTFIFGATLVTRDAVQDALGKWAMWGVVLLGALVSLVVADPAIAVASTAAFVTAEVFAWAVYTPIRNRSTFGDRRWAAAVIAAAIVGAVLDTVVFLALAFGFETVTLHAVIGQLIGKGYAVAAYLAIGAAYRRTTT</sequence>
<feature type="transmembrane region" description="Helical" evidence="1">
    <location>
        <begin position="118"/>
        <end position="143"/>
    </location>
</feature>
<dbReference type="InterPro" id="IPR003744">
    <property type="entry name" value="YhhQ"/>
</dbReference>
<protein>
    <submittedName>
        <fullName evidence="2">Gp04</fullName>
    </submittedName>
</protein>
<keyword evidence="1" id="KW-0472">Membrane</keyword>
<dbReference type="RefSeq" id="YP_009016185.1">
    <property type="nucleotide sequence ID" value="NC_023722.1"/>
</dbReference>
<feature type="transmembrane region" description="Helical" evidence="1">
    <location>
        <begin position="30"/>
        <end position="51"/>
    </location>
</feature>
<dbReference type="EMBL" id="GU580943">
    <property type="protein sequence ID" value="ADD81109.1"/>
    <property type="molecule type" value="Genomic_DNA"/>
</dbReference>
<proteinExistence type="predicted"/>
<accession>D4P7X9</accession>
<keyword evidence="1" id="KW-1133">Transmembrane helix</keyword>
<organism evidence="2 3">
    <name type="scientific">Rhodococcus phage ReqiPine5</name>
    <dbReference type="NCBI Taxonomy" id="691963"/>
    <lineage>
        <taxon>Viruses</taxon>
        <taxon>Duplodnaviria</taxon>
        <taxon>Heunggongvirae</taxon>
        <taxon>Uroviricota</taxon>
        <taxon>Caudoviricetes</taxon>
        <taxon>Caudoviricetes incertae sedis</taxon>
        <taxon>Reqipinevirus</taxon>
        <taxon>Reqipinevirus reqipine5</taxon>
    </lineage>
</organism>
<dbReference type="Pfam" id="PF02592">
    <property type="entry name" value="Vut_1"/>
    <property type="match status" value="1"/>
</dbReference>
<dbReference type="KEGG" id="vg:18564115"/>
<dbReference type="Proteomes" id="UP000001504">
    <property type="component" value="Segment"/>
</dbReference>
<evidence type="ECO:0000313" key="3">
    <source>
        <dbReference type="Proteomes" id="UP000001504"/>
    </source>
</evidence>
<feature type="transmembrane region" description="Helical" evidence="1">
    <location>
        <begin position="155"/>
        <end position="172"/>
    </location>
</feature>
<gene>
    <name evidence="2" type="ORF">ReqiPine5gene04</name>
</gene>
<feature type="transmembrane region" description="Helical" evidence="1">
    <location>
        <begin position="86"/>
        <end position="106"/>
    </location>
</feature>
<evidence type="ECO:0000313" key="2">
    <source>
        <dbReference type="EMBL" id="ADD81109.1"/>
    </source>
</evidence>
<reference evidence="2 3" key="1">
    <citation type="journal article" date="2011" name="Appl. Environ. Microbiol.">
        <title>Genomic and functional analyses of Rhodococcus equi phages ReqiPepy6, ReqiPoco6, ReqiPine5, and ReqiDocB7.</title>
        <authorList>
            <person name="Summer E.J."/>
            <person name="Liu M."/>
            <person name="Gill J.J."/>
            <person name="Grant M."/>
            <person name="Chan-Cortes T.N."/>
            <person name="Ferguson L."/>
            <person name="Janes C."/>
            <person name="Lange K."/>
            <person name="Bertoli M."/>
            <person name="Moore C."/>
            <person name="Orchard R.C."/>
            <person name="Cohen N."/>
            <person name="Young R."/>
        </authorList>
    </citation>
    <scope>NUCLEOTIDE SEQUENCE [LARGE SCALE GENOMIC DNA]</scope>
</reference>
<dbReference type="GeneID" id="18564115"/>
<evidence type="ECO:0000256" key="1">
    <source>
        <dbReference type="SAM" id="Phobius"/>
    </source>
</evidence>
<keyword evidence="3" id="KW-1185">Reference proteome</keyword>